<keyword evidence="7" id="KW-1185">Reference proteome</keyword>
<keyword evidence="1" id="KW-0677">Repeat</keyword>
<dbReference type="SMART" id="SM00969">
    <property type="entry name" value="SOCS_box"/>
    <property type="match status" value="1"/>
</dbReference>
<reference evidence="6" key="2">
    <citation type="journal article" date="2021" name="Genome Biol. Evol.">
        <title>Developing a high-quality reference genome for a parasitic bivalve with doubly uniparental inheritance (Bivalvia: Unionida).</title>
        <authorList>
            <person name="Smith C.H."/>
        </authorList>
    </citation>
    <scope>NUCLEOTIDE SEQUENCE</scope>
    <source>
        <strain evidence="6">CHS0354</strain>
        <tissue evidence="6">Mantle</tissue>
    </source>
</reference>
<organism evidence="6 7">
    <name type="scientific">Potamilus streckersoni</name>
    <dbReference type="NCBI Taxonomy" id="2493646"/>
    <lineage>
        <taxon>Eukaryota</taxon>
        <taxon>Metazoa</taxon>
        <taxon>Spiralia</taxon>
        <taxon>Lophotrochozoa</taxon>
        <taxon>Mollusca</taxon>
        <taxon>Bivalvia</taxon>
        <taxon>Autobranchia</taxon>
        <taxon>Heteroconchia</taxon>
        <taxon>Palaeoheterodonta</taxon>
        <taxon>Unionida</taxon>
        <taxon>Unionoidea</taxon>
        <taxon>Unionidae</taxon>
        <taxon>Ambleminae</taxon>
        <taxon>Lampsilini</taxon>
        <taxon>Potamilus</taxon>
    </lineage>
</organism>
<evidence type="ECO:0000256" key="2">
    <source>
        <dbReference type="ARBA" id="ARBA00023043"/>
    </source>
</evidence>
<feature type="compositionally biased region" description="Basic residues" evidence="4">
    <location>
        <begin position="43"/>
        <end position="59"/>
    </location>
</feature>
<dbReference type="InterPro" id="IPR002110">
    <property type="entry name" value="Ankyrin_rpt"/>
</dbReference>
<evidence type="ECO:0000313" key="6">
    <source>
        <dbReference type="EMBL" id="KAK3603437.1"/>
    </source>
</evidence>
<evidence type="ECO:0000259" key="5">
    <source>
        <dbReference type="PROSITE" id="PS50225"/>
    </source>
</evidence>
<feature type="compositionally biased region" description="Basic and acidic residues" evidence="4">
    <location>
        <begin position="21"/>
        <end position="32"/>
    </location>
</feature>
<dbReference type="Proteomes" id="UP001195483">
    <property type="component" value="Unassembled WGS sequence"/>
</dbReference>
<evidence type="ECO:0000256" key="1">
    <source>
        <dbReference type="ARBA" id="ARBA00022737"/>
    </source>
</evidence>
<gene>
    <name evidence="6" type="ORF">CHS0354_009418</name>
</gene>
<feature type="repeat" description="ANK" evidence="3">
    <location>
        <begin position="262"/>
        <end position="294"/>
    </location>
</feature>
<dbReference type="Pfam" id="PF12796">
    <property type="entry name" value="Ank_2"/>
    <property type="match status" value="2"/>
</dbReference>
<evidence type="ECO:0000256" key="4">
    <source>
        <dbReference type="SAM" id="MobiDB-lite"/>
    </source>
</evidence>
<feature type="repeat" description="ANK" evidence="3">
    <location>
        <begin position="155"/>
        <end position="177"/>
    </location>
</feature>
<dbReference type="Gene3D" id="1.10.750.20">
    <property type="entry name" value="SOCS box"/>
    <property type="match status" value="1"/>
</dbReference>
<feature type="region of interest" description="Disordered" evidence="4">
    <location>
        <begin position="495"/>
        <end position="525"/>
    </location>
</feature>
<dbReference type="SUPFAM" id="SSF158235">
    <property type="entry name" value="SOCS box-like"/>
    <property type="match status" value="1"/>
</dbReference>
<dbReference type="SMART" id="SM00248">
    <property type="entry name" value="ANK"/>
    <property type="match status" value="6"/>
</dbReference>
<dbReference type="PROSITE" id="PS50297">
    <property type="entry name" value="ANK_REP_REGION"/>
    <property type="match status" value="3"/>
</dbReference>
<dbReference type="Gene3D" id="1.25.40.20">
    <property type="entry name" value="Ankyrin repeat-containing domain"/>
    <property type="match status" value="2"/>
</dbReference>
<dbReference type="InterPro" id="IPR036770">
    <property type="entry name" value="Ankyrin_rpt-contain_sf"/>
</dbReference>
<feature type="domain" description="SOCS box" evidence="5">
    <location>
        <begin position="411"/>
        <end position="454"/>
    </location>
</feature>
<accession>A0AAE0W7M9</accession>
<dbReference type="SUPFAM" id="SSF48403">
    <property type="entry name" value="Ankyrin repeat"/>
    <property type="match status" value="1"/>
</dbReference>
<feature type="repeat" description="ANK" evidence="3">
    <location>
        <begin position="192"/>
        <end position="224"/>
    </location>
</feature>
<dbReference type="EMBL" id="JAEAOA010000609">
    <property type="protein sequence ID" value="KAK3603437.1"/>
    <property type="molecule type" value="Genomic_DNA"/>
</dbReference>
<protein>
    <recommendedName>
        <fullName evidence="5">SOCS box domain-containing protein</fullName>
    </recommendedName>
</protein>
<sequence length="533" mass="61638">MATCSPIISEADAMLQIEMSTHESDISSDKTQDVVQNGDVHKHSNRRQQRHHHHSKNKSKREEMLSDELRSAPIIHANQDPKVTAFFEAIRTKDVNKAKSMVKGRNMHLNTRDIDDPLQPTALLVTCELNDFEMVKMLLTAKKAKTIDVNQEDTKGRRPLWVAAKHGNAEIVNYLLNARGTECEVNFIDRETGCSPLYRAILSNSSECVALLIKAKADVNMRRLGIDMDAETPLIKSVQIDSKKICELLINALCKIHAKTNDGLNALHYAVAYRRYEIVELLLQSGMKIMSKSNHGITAMTVGIEHNLPLMVRILIEYGYKMDKRYKWREKPIQHAIKIHSEECAMTLVHQGCQIEREKGASYFFMAVDEKLMRLTRFMAVVQPRFLQEKWIKEKKWPISIYHRPDIYEWLKRESSQPKKLRQLCRGRIFRLLGKYPINKIQKLPLHEKLKEYLSFKNHVKDEFYEPKYLNIDCECPTECPAVCSRRFCPPIEISSESDTDSEVEEDEDAIDLAHPHEHNHNDDPSKCCNYCK</sequence>
<dbReference type="PROSITE" id="PS50088">
    <property type="entry name" value="ANK_REPEAT"/>
    <property type="match status" value="3"/>
</dbReference>
<reference evidence="6" key="3">
    <citation type="submission" date="2023-05" db="EMBL/GenBank/DDBJ databases">
        <authorList>
            <person name="Smith C.H."/>
        </authorList>
    </citation>
    <scope>NUCLEOTIDE SEQUENCE</scope>
    <source>
        <strain evidence="6">CHS0354</strain>
        <tissue evidence="6">Mantle</tissue>
    </source>
</reference>
<feature type="compositionally biased region" description="Acidic residues" evidence="4">
    <location>
        <begin position="496"/>
        <end position="511"/>
    </location>
</feature>
<keyword evidence="2 3" id="KW-0040">ANK repeat</keyword>
<dbReference type="PANTHER" id="PTHR24126">
    <property type="entry name" value="ANKYRIN REPEAT, PH AND SEC7 DOMAIN CONTAINING PROTEIN SECG-RELATED"/>
    <property type="match status" value="1"/>
</dbReference>
<feature type="region of interest" description="Disordered" evidence="4">
    <location>
        <begin position="21"/>
        <end position="65"/>
    </location>
</feature>
<name>A0AAE0W7M9_9BIVA</name>
<dbReference type="PANTHER" id="PTHR24126:SF14">
    <property type="entry name" value="ANK_REP_REGION DOMAIN-CONTAINING PROTEIN"/>
    <property type="match status" value="1"/>
</dbReference>
<dbReference type="Pfam" id="PF07525">
    <property type="entry name" value="SOCS_box"/>
    <property type="match status" value="1"/>
</dbReference>
<evidence type="ECO:0000256" key="3">
    <source>
        <dbReference type="PROSITE-ProRule" id="PRU00023"/>
    </source>
</evidence>
<dbReference type="GO" id="GO:0035556">
    <property type="term" value="P:intracellular signal transduction"/>
    <property type="evidence" value="ECO:0007669"/>
    <property type="project" value="InterPro"/>
</dbReference>
<dbReference type="PROSITE" id="PS50225">
    <property type="entry name" value="SOCS"/>
    <property type="match status" value="1"/>
</dbReference>
<dbReference type="CDD" id="cd03587">
    <property type="entry name" value="SOCS"/>
    <property type="match status" value="1"/>
</dbReference>
<comment type="caution">
    <text evidence="6">The sequence shown here is derived from an EMBL/GenBank/DDBJ whole genome shotgun (WGS) entry which is preliminary data.</text>
</comment>
<reference evidence="6" key="1">
    <citation type="journal article" date="2021" name="Genome Biol. Evol.">
        <title>A High-Quality Reference Genome for a Parasitic Bivalve with Doubly Uniparental Inheritance (Bivalvia: Unionida).</title>
        <authorList>
            <person name="Smith C.H."/>
        </authorList>
    </citation>
    <scope>NUCLEOTIDE SEQUENCE</scope>
    <source>
        <strain evidence="6">CHS0354</strain>
    </source>
</reference>
<dbReference type="InterPro" id="IPR036036">
    <property type="entry name" value="SOCS_box-like_dom_sf"/>
</dbReference>
<evidence type="ECO:0000313" key="7">
    <source>
        <dbReference type="Proteomes" id="UP001195483"/>
    </source>
</evidence>
<feature type="compositionally biased region" description="Basic and acidic residues" evidence="4">
    <location>
        <begin position="512"/>
        <end position="525"/>
    </location>
</feature>
<proteinExistence type="predicted"/>
<dbReference type="AlphaFoldDB" id="A0AAE0W7M9"/>
<dbReference type="InterPro" id="IPR001496">
    <property type="entry name" value="SOCS_box"/>
</dbReference>